<dbReference type="PROSITE" id="PS01124">
    <property type="entry name" value="HTH_ARAC_FAMILY_2"/>
    <property type="match status" value="1"/>
</dbReference>
<feature type="domain" description="HTH araC/xylS-type" evidence="4">
    <location>
        <begin position="216"/>
        <end position="313"/>
    </location>
</feature>
<dbReference type="Pfam" id="PF12833">
    <property type="entry name" value="HTH_18"/>
    <property type="match status" value="1"/>
</dbReference>
<evidence type="ECO:0000256" key="2">
    <source>
        <dbReference type="ARBA" id="ARBA00023125"/>
    </source>
</evidence>
<keyword evidence="6" id="KW-1185">Reference proteome</keyword>
<dbReference type="PANTHER" id="PTHR46796">
    <property type="entry name" value="HTH-TYPE TRANSCRIPTIONAL ACTIVATOR RHAS-RELATED"/>
    <property type="match status" value="1"/>
</dbReference>
<evidence type="ECO:0000313" key="5">
    <source>
        <dbReference type="EMBL" id="MCR6484974.1"/>
    </source>
</evidence>
<dbReference type="InterPro" id="IPR018062">
    <property type="entry name" value="HTH_AraC-typ_CS"/>
</dbReference>
<evidence type="ECO:0000313" key="6">
    <source>
        <dbReference type="Proteomes" id="UP001144096"/>
    </source>
</evidence>
<name>A0A9X2SK06_9PSEU</name>
<organism evidence="5 6">
    <name type="scientific">Amycolatopsis iheyensis</name>
    <dbReference type="NCBI Taxonomy" id="2945988"/>
    <lineage>
        <taxon>Bacteria</taxon>
        <taxon>Bacillati</taxon>
        <taxon>Actinomycetota</taxon>
        <taxon>Actinomycetes</taxon>
        <taxon>Pseudonocardiales</taxon>
        <taxon>Pseudonocardiaceae</taxon>
        <taxon>Amycolatopsis</taxon>
    </lineage>
</organism>
<dbReference type="Gene3D" id="1.10.10.60">
    <property type="entry name" value="Homeodomain-like"/>
    <property type="match status" value="1"/>
</dbReference>
<dbReference type="Proteomes" id="UP001144096">
    <property type="component" value="Unassembled WGS sequence"/>
</dbReference>
<gene>
    <name evidence="5" type="ORF">M8542_19270</name>
</gene>
<dbReference type="Pfam" id="PF14525">
    <property type="entry name" value="AraC_binding_2"/>
    <property type="match status" value="1"/>
</dbReference>
<dbReference type="InterPro" id="IPR020449">
    <property type="entry name" value="Tscrpt_reg_AraC-type_HTH"/>
</dbReference>
<comment type="caution">
    <text evidence="5">The sequence shown here is derived from an EMBL/GenBank/DDBJ whole genome shotgun (WGS) entry which is preliminary data.</text>
</comment>
<proteinExistence type="predicted"/>
<dbReference type="InterPro" id="IPR009057">
    <property type="entry name" value="Homeodomain-like_sf"/>
</dbReference>
<dbReference type="SUPFAM" id="SSF46689">
    <property type="entry name" value="Homeodomain-like"/>
    <property type="match status" value="1"/>
</dbReference>
<dbReference type="InterPro" id="IPR035418">
    <property type="entry name" value="AraC-bd_2"/>
</dbReference>
<accession>A0A9X2SK06</accession>
<dbReference type="PROSITE" id="PS00041">
    <property type="entry name" value="HTH_ARAC_FAMILY_1"/>
    <property type="match status" value="1"/>
</dbReference>
<keyword evidence="1" id="KW-0805">Transcription regulation</keyword>
<dbReference type="AlphaFoldDB" id="A0A9X2SK06"/>
<dbReference type="PANTHER" id="PTHR46796:SF6">
    <property type="entry name" value="ARAC SUBFAMILY"/>
    <property type="match status" value="1"/>
</dbReference>
<evidence type="ECO:0000259" key="4">
    <source>
        <dbReference type="PROSITE" id="PS01124"/>
    </source>
</evidence>
<protein>
    <submittedName>
        <fullName evidence="5">Helix-turn-helix domain-containing protein</fullName>
    </submittedName>
</protein>
<dbReference type="GO" id="GO:0003700">
    <property type="term" value="F:DNA-binding transcription factor activity"/>
    <property type="evidence" value="ECO:0007669"/>
    <property type="project" value="InterPro"/>
</dbReference>
<evidence type="ECO:0000256" key="1">
    <source>
        <dbReference type="ARBA" id="ARBA00023015"/>
    </source>
</evidence>
<dbReference type="GO" id="GO:0043565">
    <property type="term" value="F:sequence-specific DNA binding"/>
    <property type="evidence" value="ECO:0007669"/>
    <property type="project" value="InterPro"/>
</dbReference>
<dbReference type="EMBL" id="JAMXQV010000009">
    <property type="protein sequence ID" value="MCR6484974.1"/>
    <property type="molecule type" value="Genomic_DNA"/>
</dbReference>
<keyword evidence="2" id="KW-0238">DNA-binding</keyword>
<reference evidence="5" key="1">
    <citation type="submission" date="2022-06" db="EMBL/GenBank/DDBJ databases">
        <title>Amycolatopsis iheyaensis sp. nov., a new species of the genus Amycolatopsis isolated from soil in Iheya island, Japan.</title>
        <authorList>
            <person name="Ngamcharungchit C."/>
            <person name="Kanto H."/>
            <person name="Take A."/>
            <person name="Intra B."/>
            <person name="Matsumoto A."/>
            <person name="Panbangred W."/>
            <person name="Inahashi Y."/>
        </authorList>
    </citation>
    <scope>NUCLEOTIDE SEQUENCE</scope>
    <source>
        <strain evidence="5">OK19-0408</strain>
    </source>
</reference>
<dbReference type="PRINTS" id="PR00032">
    <property type="entry name" value="HTHARAC"/>
</dbReference>
<dbReference type="InterPro" id="IPR050204">
    <property type="entry name" value="AraC_XylS_family_regulators"/>
</dbReference>
<keyword evidence="3" id="KW-0804">Transcription</keyword>
<dbReference type="SMART" id="SM00342">
    <property type="entry name" value="HTH_ARAC"/>
    <property type="match status" value="1"/>
</dbReference>
<dbReference type="InterPro" id="IPR018060">
    <property type="entry name" value="HTH_AraC"/>
</dbReference>
<sequence>MPPAVDRHAFAELATTTVPAREAFAYWRELISATFVPLTAERVADRGFRGRIRHAPVGDLELSTVLADGQHVRRTPSLIGRSADEYLLASIQLRGRGRVEQDGRVALLAGGDMAFYDSTRPYTLHFDGPFQQLVVQVPKARLPVRDTRELTARALAGAGPAAPVPAFLTSLARTVGPGGDEALLLVPHALGLLTAAAALAGRAAPAEDAATALARERVERYLREHADDPRLDAERVAAACAMSRRTLYRVLGEDGVAARLRRIRLERARAMLVAAPHRPIAAVAAACGFESDSGFHRAFRAAAGCTPGEYRRRHRPGTRGR</sequence>
<evidence type="ECO:0000256" key="3">
    <source>
        <dbReference type="ARBA" id="ARBA00023163"/>
    </source>
</evidence>
<dbReference type="RefSeq" id="WP_257921592.1">
    <property type="nucleotide sequence ID" value="NZ_JAMXQV010000009.1"/>
</dbReference>